<name>A0A4V2UU73_9FIRM</name>
<dbReference type="Proteomes" id="UP000294567">
    <property type="component" value="Unassembled WGS sequence"/>
</dbReference>
<comment type="caution">
    <text evidence="1">The sequence shown here is derived from an EMBL/GenBank/DDBJ whole genome shotgun (WGS) entry which is preliminary data.</text>
</comment>
<feature type="non-terminal residue" evidence="1">
    <location>
        <position position="1"/>
    </location>
</feature>
<protein>
    <submittedName>
        <fullName evidence="1">Uncharacterized protein</fullName>
    </submittedName>
</protein>
<evidence type="ECO:0000313" key="1">
    <source>
        <dbReference type="EMBL" id="TCS89457.1"/>
    </source>
</evidence>
<dbReference type="EMBL" id="SMAE01000006">
    <property type="protein sequence ID" value="TCS89457.1"/>
    <property type="molecule type" value="Genomic_DNA"/>
</dbReference>
<sequence>LELIAKAEEILLYEDAVVSPISYRKSSRFQYDYVKNIIKPLYGPGIEFKYAYTQGRNK</sequence>
<accession>A0A4V2UU73</accession>
<organism evidence="1 2">
    <name type="scientific">Keratinibaculum paraultunense</name>
    <dbReference type="NCBI Taxonomy" id="1278232"/>
    <lineage>
        <taxon>Bacteria</taxon>
        <taxon>Bacillati</taxon>
        <taxon>Bacillota</taxon>
        <taxon>Tissierellia</taxon>
        <taxon>Tissierellales</taxon>
        <taxon>Tepidimicrobiaceae</taxon>
        <taxon>Keratinibaculum</taxon>
    </lineage>
</organism>
<proteinExistence type="predicted"/>
<reference evidence="1 2" key="1">
    <citation type="submission" date="2019-03" db="EMBL/GenBank/DDBJ databases">
        <title>Genomic Encyclopedia of Type Strains, Phase IV (KMG-IV): sequencing the most valuable type-strain genomes for metagenomic binning, comparative biology and taxonomic classification.</title>
        <authorList>
            <person name="Goeker M."/>
        </authorList>
    </citation>
    <scope>NUCLEOTIDE SEQUENCE [LARGE SCALE GENOMIC DNA]</scope>
    <source>
        <strain evidence="1 2">DSM 26752</strain>
    </source>
</reference>
<gene>
    <name evidence="1" type="ORF">EDD65_106124</name>
</gene>
<dbReference type="AlphaFoldDB" id="A0A4V2UU73"/>
<evidence type="ECO:0000313" key="2">
    <source>
        <dbReference type="Proteomes" id="UP000294567"/>
    </source>
</evidence>
<keyword evidence="2" id="KW-1185">Reference proteome</keyword>